<name>A0ABN4YS74_SPOUR</name>
<keyword evidence="2" id="KW-1185">Reference proteome</keyword>
<reference evidence="1 2" key="1">
    <citation type="submission" date="2016-04" db="EMBL/GenBank/DDBJ databases">
        <title>Comparative Genomics and Epigenetics of Sporosarcina ureae.</title>
        <authorList>
            <person name="Oliver A.S."/>
            <person name="Cooper K.K."/>
        </authorList>
    </citation>
    <scope>NUCLEOTIDE SEQUENCE [LARGE SCALE GENOMIC DNA]</scope>
    <source>
        <strain evidence="1 2">S204</strain>
    </source>
</reference>
<dbReference type="Proteomes" id="UP000192486">
    <property type="component" value="Chromosome"/>
</dbReference>
<dbReference type="Gene3D" id="1.20.1270.90">
    <property type="entry name" value="AF1782-like"/>
    <property type="match status" value="2"/>
</dbReference>
<evidence type="ECO:0000313" key="2">
    <source>
        <dbReference type="Proteomes" id="UP000192486"/>
    </source>
</evidence>
<dbReference type="EMBL" id="CP015108">
    <property type="protein sequence ID" value="ARF14894.1"/>
    <property type="molecule type" value="Genomic_DNA"/>
</dbReference>
<accession>A0ABN4YS74</accession>
<dbReference type="RefSeq" id="WP_029055278.1">
    <property type="nucleotide sequence ID" value="NZ_CP015108.1"/>
</dbReference>
<evidence type="ECO:0000313" key="1">
    <source>
        <dbReference type="EMBL" id="ARF14894.1"/>
    </source>
</evidence>
<protein>
    <submittedName>
        <fullName evidence="1">Uncharacterized protein</fullName>
    </submittedName>
</protein>
<sequence length="455" mass="47047">MPNTSIKTVSYTIFNTGANNVIVDGQTISPNRSFTVTHGAANADLDVKTVDGMSSSVRVLATGTAIDTDGKDYAFTAKEATATFTSTSVVADLYTGVVDSYNTDKKELVFVGKDAVKYAGETGKTYEYKGIGNTPIATAENFIDELKKGKTTVTREVKGNTVTFYIIEQTAGTAPEDTTSEKAALKTAVDSADAAIKAAVVGDAPGNYSQAAVDTYKAAVATAKTVLNDVNSTDAQLKAAKATLDTATKAFNDAVVKENPVAVAKAELKTAVDAAKVKADAAKVGTAVGEYTQAAVDTYKAAIDAATAVWNKADATVEQVNAAKTTLATATTAFENAANKEEVGQKFEITNADITGLDILVGLGAGTFEVEGTVAKEDLGKVSKVKLTFEGGLNNPENPGVDISSTTLDVDVDAAGKFSISELVGTGTYKTVKASYTVDGTAKETAAKKITKNGK</sequence>
<organism evidence="1 2">
    <name type="scientific">Sporosarcina ureae</name>
    <dbReference type="NCBI Taxonomy" id="1571"/>
    <lineage>
        <taxon>Bacteria</taxon>
        <taxon>Bacillati</taxon>
        <taxon>Bacillota</taxon>
        <taxon>Bacilli</taxon>
        <taxon>Bacillales</taxon>
        <taxon>Caryophanaceae</taxon>
        <taxon>Sporosarcina</taxon>
    </lineage>
</organism>
<dbReference type="Pfam" id="PF07554">
    <property type="entry name" value="FIVAR"/>
    <property type="match status" value="2"/>
</dbReference>
<gene>
    <name evidence="1" type="ORF">SporoS204_12465</name>
</gene>
<proteinExistence type="predicted"/>